<feature type="region of interest" description="Disordered" evidence="1">
    <location>
        <begin position="1237"/>
        <end position="1272"/>
    </location>
</feature>
<dbReference type="STRING" id="2903.R1BM09"/>
<dbReference type="PROSITE" id="PS51186">
    <property type="entry name" value="GNAT"/>
    <property type="match status" value="1"/>
</dbReference>
<feature type="transmembrane region" description="Helical" evidence="2">
    <location>
        <begin position="131"/>
        <end position="151"/>
    </location>
</feature>
<feature type="domain" description="N-acetyltransferase" evidence="3">
    <location>
        <begin position="1317"/>
        <end position="1518"/>
    </location>
</feature>
<reference evidence="4" key="2">
    <citation type="submission" date="2024-10" db="UniProtKB">
        <authorList>
            <consortium name="EnsemblProtists"/>
        </authorList>
    </citation>
    <scope>IDENTIFICATION</scope>
</reference>
<feature type="compositionally biased region" description="Low complexity" evidence="1">
    <location>
        <begin position="1553"/>
        <end position="1565"/>
    </location>
</feature>
<dbReference type="Pfam" id="PF13489">
    <property type="entry name" value="Methyltransf_23"/>
    <property type="match status" value="1"/>
</dbReference>
<dbReference type="PANTHER" id="PTHR47473">
    <property type="entry name" value="BTA1P"/>
    <property type="match status" value="1"/>
</dbReference>
<organism evidence="4 5">
    <name type="scientific">Emiliania huxleyi (strain CCMP1516)</name>
    <dbReference type="NCBI Taxonomy" id="280463"/>
    <lineage>
        <taxon>Eukaryota</taxon>
        <taxon>Haptista</taxon>
        <taxon>Haptophyta</taxon>
        <taxon>Prymnesiophyceae</taxon>
        <taxon>Isochrysidales</taxon>
        <taxon>Noelaerhabdaceae</taxon>
        <taxon>Emiliania</taxon>
    </lineage>
</organism>
<dbReference type="eggNOG" id="KOG3139">
    <property type="taxonomic scope" value="Eukaryota"/>
</dbReference>
<dbReference type="InterPro" id="IPR016181">
    <property type="entry name" value="Acyl_CoA_acyltransferase"/>
</dbReference>
<feature type="transmembrane region" description="Helical" evidence="2">
    <location>
        <begin position="6"/>
        <end position="28"/>
    </location>
</feature>
<dbReference type="GO" id="GO:0016747">
    <property type="term" value="F:acyltransferase activity, transferring groups other than amino-acyl groups"/>
    <property type="evidence" value="ECO:0007669"/>
    <property type="project" value="InterPro"/>
</dbReference>
<dbReference type="CDD" id="cd02440">
    <property type="entry name" value="AdoMet_MTases"/>
    <property type="match status" value="1"/>
</dbReference>
<dbReference type="InterPro" id="IPR029063">
    <property type="entry name" value="SAM-dependent_MTases_sf"/>
</dbReference>
<feature type="compositionally biased region" description="Basic and acidic residues" evidence="1">
    <location>
        <begin position="1540"/>
        <end position="1552"/>
    </location>
</feature>
<dbReference type="InterPro" id="IPR021829">
    <property type="entry name" value="DUF3419"/>
</dbReference>
<keyword evidence="2" id="KW-0472">Membrane</keyword>
<feature type="region of interest" description="Disordered" evidence="1">
    <location>
        <begin position="1540"/>
        <end position="1565"/>
    </location>
</feature>
<evidence type="ECO:0000313" key="5">
    <source>
        <dbReference type="Proteomes" id="UP000013827"/>
    </source>
</evidence>
<feature type="compositionally biased region" description="Basic and acidic residues" evidence="1">
    <location>
        <begin position="1104"/>
        <end position="1137"/>
    </location>
</feature>
<feature type="compositionally biased region" description="Pro residues" evidence="1">
    <location>
        <begin position="855"/>
        <end position="876"/>
    </location>
</feature>
<feature type="transmembrane region" description="Helical" evidence="2">
    <location>
        <begin position="271"/>
        <end position="293"/>
    </location>
</feature>
<feature type="compositionally biased region" description="Basic residues" evidence="1">
    <location>
        <begin position="1053"/>
        <end position="1076"/>
    </location>
</feature>
<dbReference type="Proteomes" id="UP000013827">
    <property type="component" value="Unassembled WGS sequence"/>
</dbReference>
<accession>A0A0D3IHE7</accession>
<feature type="region of interest" description="Disordered" evidence="1">
    <location>
        <begin position="1004"/>
        <end position="1186"/>
    </location>
</feature>
<evidence type="ECO:0000256" key="1">
    <source>
        <dbReference type="SAM" id="MobiDB-lite"/>
    </source>
</evidence>
<feature type="compositionally biased region" description="Basic and acidic residues" evidence="1">
    <location>
        <begin position="1149"/>
        <end position="1161"/>
    </location>
</feature>
<dbReference type="EnsemblProtists" id="EOD10682">
    <property type="protein sequence ID" value="EOD10682"/>
    <property type="gene ID" value="EMIHUDRAFT_105120"/>
</dbReference>
<evidence type="ECO:0000256" key="2">
    <source>
        <dbReference type="SAM" id="Phobius"/>
    </source>
</evidence>
<feature type="region of interest" description="Disordered" evidence="1">
    <location>
        <begin position="826"/>
        <end position="879"/>
    </location>
</feature>
<dbReference type="PANTHER" id="PTHR47473:SF1">
    <property type="entry name" value="METHYLTRANSFERASE DOMAIN-CONTAINING PROTEIN"/>
    <property type="match status" value="1"/>
</dbReference>
<dbReference type="InterPro" id="IPR000182">
    <property type="entry name" value="GNAT_dom"/>
</dbReference>
<feature type="compositionally biased region" description="Basic residues" evidence="1">
    <location>
        <begin position="1029"/>
        <end position="1038"/>
    </location>
</feature>
<dbReference type="SUPFAM" id="SSF55729">
    <property type="entry name" value="Acyl-CoA N-acyltransferases (Nat)"/>
    <property type="match status" value="1"/>
</dbReference>
<dbReference type="Pfam" id="PF00583">
    <property type="entry name" value="Acetyltransf_1"/>
    <property type="match status" value="1"/>
</dbReference>
<dbReference type="Gene3D" id="3.40.630.30">
    <property type="match status" value="1"/>
</dbReference>
<sequence length="1565" mass="172443">MSIEASALALYGAVNVGVYAFGAAFLVSRHRPLADQRRQLSWLLTTFAALVVTVVGSYYAFGAWWQGVSSAVELYRPSDPMQWLRPSGGGAPEEPVSRHLCLFFLAYCGVDSVLGALHYPEQIDVGYYHHALYSVLLCYLLHTRQTLLFAVCGVEELPTLLVGGNHLLGDGGNPRFGVGVVFFLTRVSYHCWITARALDRLDPLLYWVSSVLLITHVGWFQSYLAKGSLPSKRQSRAAARVATGGSTGMQGGASAGPLHERALWSMATRHLLVFVAMLVGQALLHSTLTARVLRAAMQPPAADGERGGEWCRAAAWAAYVCVGNLLVVAYTVRRLARALRDVYTANFISDSLVARRIIYNISWEDPAVEVAELRLGQRDVILTIASAGCNVLDYLIEKPAGIVAADLNEAQLALLDLKLASLAALDHAAFFALWARSDAAVFEASYGHHSGHLGSSRAISGFGARLLRLALRGCGALDAVVRGMRRGQAPDPRGWGMRIFTLCLSQMWLWRLLAPLGGVPTSQIDLLRRTPSVWISRVCEVFGSRMWRADNYFYYAYAVGRWDPHCCPRYLRPEHYEALRSSAHRVALHHGPLASAAAIRADFTVGVMSRKCLGGDEQIAEQLAALLPHMAPAGRLFWRSFGVAVHSPVLAQLRPTLVPEQDRVGWYLSQWVARAHPPDAPVADPAEPSGFRRFLCVGSGYAPSNTLVDDAAVCLQLARHALRTSKDVAAFYREQGPRYDGFREALLPGRERLMRFGLPWQRRPAAWLSVGCGTARDLEYVLGHVRECGTRLWLLDLSPELLAVAQQRVDRLGLAHQVTLLVGDVNDETLPGPPPPSLLPLAPPPHPPLASRTSPPAPPPSLPPAPLPPTPCPSPPFRRRLPPRGSLDLVSCSYCLSMIPRWRTALSAMVRALRVGGQLALVDFTCRSDAPNHWSQKLNQWWFANDGVFLSREHTAALQQHGALRTLWFHESERRVVYTPLHATTYLYVGLKVSDVEFDWSSRDSKRRRRRRHESEDSRSDSSSESDRRRRRKRKHSRRDSDSDGSDADERRDRKHRSSDKKRRKHSDRRRKRKHRGGESDESDGSNGSDAKRRRSLSRGGSSESERPRDDKGPSRSKHEAGRGREETTSRGRDKKGAKAGALSPEGGDAERESTRWEREKKRQARSPPPPPFFSSSSLLPPTPLSCAKEAEAARVALEEKATYHHHAWLERVALSAAQEKGKEAHAAIDDESIELQDEAEEAADKPPAAAEADGGAPLPPPPAPKPTSALAKSIAEGWEGSRAGELKGPDAVDSSTKPYFVEGIIDLISVDLSEPYSIFTYRYFINQAWRRIRQPTPPPWPQLCFVALAPCAAEGGAAGEAPGGEEVVGVIVCKQDVHRSGRTRGYIAMLAVHHSMRKRGMGSRLVSSAVLAMRQGARARTHTLHTPHTTHRTCFGHALRTPLAHLAELFRGGCDEAVLETEATNIGEPPRCDPTHRPLSGTCALRLYDGLGFVRDKRLHKYYLNGARGRVPETTRDRLCNDAYRLKVWFNSPAEQADKRAAAEHAAEPGHEAAPTEAPAIAAI</sequence>
<dbReference type="Gene3D" id="3.40.50.150">
    <property type="entry name" value="Vaccinia Virus protein VP39"/>
    <property type="match status" value="1"/>
</dbReference>
<dbReference type="SUPFAM" id="SSF53335">
    <property type="entry name" value="S-adenosyl-L-methionine-dependent methyltransferases"/>
    <property type="match status" value="1"/>
</dbReference>
<keyword evidence="5" id="KW-1185">Reference proteome</keyword>
<dbReference type="GeneID" id="17256785"/>
<evidence type="ECO:0000259" key="3">
    <source>
        <dbReference type="PROSITE" id="PS51186"/>
    </source>
</evidence>
<feature type="transmembrane region" description="Helical" evidence="2">
    <location>
        <begin position="204"/>
        <end position="225"/>
    </location>
</feature>
<feature type="compositionally biased region" description="Pro residues" evidence="1">
    <location>
        <begin position="831"/>
        <end position="848"/>
    </location>
</feature>
<evidence type="ECO:0000313" key="4">
    <source>
        <dbReference type="EnsemblProtists" id="EOD10682"/>
    </source>
</evidence>
<name>A0A0D3IHE7_EMIH1</name>
<feature type="compositionally biased region" description="Low complexity" evidence="1">
    <location>
        <begin position="1246"/>
        <end position="1257"/>
    </location>
</feature>
<feature type="compositionally biased region" description="Basic and acidic residues" evidence="1">
    <location>
        <begin position="1013"/>
        <end position="1028"/>
    </location>
</feature>
<keyword evidence="2" id="KW-1133">Transmembrane helix</keyword>
<dbReference type="CDD" id="cd04301">
    <property type="entry name" value="NAT_SF"/>
    <property type="match status" value="1"/>
</dbReference>
<dbReference type="PaxDb" id="2903-EOD10682"/>
<dbReference type="Pfam" id="PF11899">
    <property type="entry name" value="DUF3419"/>
    <property type="match status" value="2"/>
</dbReference>
<proteinExistence type="predicted"/>
<feature type="transmembrane region" description="Helical" evidence="2">
    <location>
        <begin position="313"/>
        <end position="332"/>
    </location>
</feature>
<keyword evidence="2" id="KW-0812">Transmembrane</keyword>
<dbReference type="RefSeq" id="XP_005763111.1">
    <property type="nucleotide sequence ID" value="XM_005763054.1"/>
</dbReference>
<dbReference type="HOGENOM" id="CLU_245739_0_0_1"/>
<feature type="transmembrane region" description="Helical" evidence="2">
    <location>
        <begin position="40"/>
        <end position="61"/>
    </location>
</feature>
<protein>
    <recommendedName>
        <fullName evidence="3">N-acetyltransferase domain-containing protein</fullName>
    </recommendedName>
</protein>
<reference evidence="5" key="1">
    <citation type="journal article" date="2013" name="Nature">
        <title>Pan genome of the phytoplankton Emiliania underpins its global distribution.</title>
        <authorList>
            <person name="Read B.A."/>
            <person name="Kegel J."/>
            <person name="Klute M.J."/>
            <person name="Kuo A."/>
            <person name="Lefebvre S.C."/>
            <person name="Maumus F."/>
            <person name="Mayer C."/>
            <person name="Miller J."/>
            <person name="Monier A."/>
            <person name="Salamov A."/>
            <person name="Young J."/>
            <person name="Aguilar M."/>
            <person name="Claverie J.M."/>
            <person name="Frickenhaus S."/>
            <person name="Gonzalez K."/>
            <person name="Herman E.K."/>
            <person name="Lin Y.C."/>
            <person name="Napier J."/>
            <person name="Ogata H."/>
            <person name="Sarno A.F."/>
            <person name="Shmutz J."/>
            <person name="Schroeder D."/>
            <person name="de Vargas C."/>
            <person name="Verret F."/>
            <person name="von Dassow P."/>
            <person name="Valentin K."/>
            <person name="Van de Peer Y."/>
            <person name="Wheeler G."/>
            <person name="Dacks J.B."/>
            <person name="Delwiche C.F."/>
            <person name="Dyhrman S.T."/>
            <person name="Glockner G."/>
            <person name="John U."/>
            <person name="Richards T."/>
            <person name="Worden A.Z."/>
            <person name="Zhang X."/>
            <person name="Grigoriev I.V."/>
            <person name="Allen A.E."/>
            <person name="Bidle K."/>
            <person name="Borodovsky M."/>
            <person name="Bowler C."/>
            <person name="Brownlee C."/>
            <person name="Cock J.M."/>
            <person name="Elias M."/>
            <person name="Gladyshev V.N."/>
            <person name="Groth M."/>
            <person name="Guda C."/>
            <person name="Hadaegh A."/>
            <person name="Iglesias-Rodriguez M.D."/>
            <person name="Jenkins J."/>
            <person name="Jones B.M."/>
            <person name="Lawson T."/>
            <person name="Leese F."/>
            <person name="Lindquist E."/>
            <person name="Lobanov A."/>
            <person name="Lomsadze A."/>
            <person name="Malik S.B."/>
            <person name="Marsh M.E."/>
            <person name="Mackinder L."/>
            <person name="Mock T."/>
            <person name="Mueller-Roeber B."/>
            <person name="Pagarete A."/>
            <person name="Parker M."/>
            <person name="Probert I."/>
            <person name="Quesneville H."/>
            <person name="Raines C."/>
            <person name="Rensing S.A."/>
            <person name="Riano-Pachon D.M."/>
            <person name="Richier S."/>
            <person name="Rokitta S."/>
            <person name="Shiraiwa Y."/>
            <person name="Soanes D.M."/>
            <person name="van der Giezen M."/>
            <person name="Wahlund T.M."/>
            <person name="Williams B."/>
            <person name="Wilson W."/>
            <person name="Wolfe G."/>
            <person name="Wurch L.L."/>
        </authorList>
    </citation>
    <scope>NUCLEOTIDE SEQUENCE</scope>
</reference>
<dbReference type="KEGG" id="ehx:EMIHUDRAFT_105120"/>